<dbReference type="EMBL" id="DS762500">
    <property type="protein sequence ID" value="EEC08705.1"/>
    <property type="molecule type" value="Genomic_DNA"/>
</dbReference>
<keyword evidence="1" id="KW-0732">Signal</keyword>
<reference evidence="3" key="2">
    <citation type="submission" date="2020-05" db="UniProtKB">
        <authorList>
            <consortium name="EnsemblMetazoa"/>
        </authorList>
    </citation>
    <scope>IDENTIFICATION</scope>
    <source>
        <strain evidence="3">wikel</strain>
    </source>
</reference>
<evidence type="ECO:0000313" key="2">
    <source>
        <dbReference type="EMBL" id="EEC08705.1"/>
    </source>
</evidence>
<proteinExistence type="predicted"/>
<keyword evidence="4" id="KW-1185">Reference proteome</keyword>
<dbReference type="InParanoid" id="B7PQ33"/>
<evidence type="ECO:0000313" key="3">
    <source>
        <dbReference type="EnsemblMetazoa" id="ISCW018820-PA"/>
    </source>
</evidence>
<accession>B7PQ33</accession>
<dbReference type="HOGENOM" id="CLU_2362048_0_0_1"/>
<dbReference type="PaxDb" id="6945-B7PQ33"/>
<organism>
    <name type="scientific">Ixodes scapularis</name>
    <name type="common">Black-legged tick</name>
    <name type="synonym">Deer tick</name>
    <dbReference type="NCBI Taxonomy" id="6945"/>
    <lineage>
        <taxon>Eukaryota</taxon>
        <taxon>Metazoa</taxon>
        <taxon>Ecdysozoa</taxon>
        <taxon>Arthropoda</taxon>
        <taxon>Chelicerata</taxon>
        <taxon>Arachnida</taxon>
        <taxon>Acari</taxon>
        <taxon>Parasitiformes</taxon>
        <taxon>Ixodida</taxon>
        <taxon>Ixodoidea</taxon>
        <taxon>Ixodidae</taxon>
        <taxon>Ixodinae</taxon>
        <taxon>Ixodes</taxon>
    </lineage>
</organism>
<feature type="chain" id="PRO_5014568084" evidence="1">
    <location>
        <begin position="30"/>
        <end position="96"/>
    </location>
</feature>
<name>B7PQ33_IXOSC</name>
<sequence>MRLAGDLESLSAAFWVVLCLGAGVRLVTAVDSGEGDYVDYQHLTTVAFSLTLEQVQEAFEVARAEYDRSAPYPRRKKPWLLLTAYAKNHMDNLAGG</sequence>
<evidence type="ECO:0000313" key="4">
    <source>
        <dbReference type="Proteomes" id="UP000001555"/>
    </source>
</evidence>
<protein>
    <submittedName>
        <fullName evidence="2 3">Uncharacterized protein</fullName>
    </submittedName>
</protein>
<evidence type="ECO:0000256" key="1">
    <source>
        <dbReference type="SAM" id="SignalP"/>
    </source>
</evidence>
<feature type="signal peptide" evidence="1">
    <location>
        <begin position="1"/>
        <end position="29"/>
    </location>
</feature>
<dbReference type="EMBL" id="ABJB010242209">
    <property type="status" value="NOT_ANNOTATED_CDS"/>
    <property type="molecule type" value="Genomic_DNA"/>
</dbReference>
<dbReference type="Proteomes" id="UP000001555">
    <property type="component" value="Unassembled WGS sequence"/>
</dbReference>
<dbReference type="EnsemblMetazoa" id="ISCW018820-RA">
    <property type="protein sequence ID" value="ISCW018820-PA"/>
    <property type="gene ID" value="ISCW018820"/>
</dbReference>
<gene>
    <name evidence="2" type="ORF">IscW_ISCW018820</name>
</gene>
<reference evidence="2 4" key="1">
    <citation type="submission" date="2008-03" db="EMBL/GenBank/DDBJ databases">
        <title>Annotation of Ixodes scapularis.</title>
        <authorList>
            <consortium name="Ixodes scapularis Genome Project Consortium"/>
            <person name="Caler E."/>
            <person name="Hannick L.I."/>
            <person name="Bidwell S."/>
            <person name="Joardar V."/>
            <person name="Thiagarajan M."/>
            <person name="Amedeo P."/>
            <person name="Galinsky K.J."/>
            <person name="Schobel S."/>
            <person name="Inman J."/>
            <person name="Hostetler J."/>
            <person name="Miller J."/>
            <person name="Hammond M."/>
            <person name="Megy K."/>
            <person name="Lawson D."/>
            <person name="Kodira C."/>
            <person name="Sutton G."/>
            <person name="Meyer J."/>
            <person name="Hill C.A."/>
            <person name="Birren B."/>
            <person name="Nene V."/>
            <person name="Collins F."/>
            <person name="Alarcon-Chaidez F."/>
            <person name="Wikel S."/>
            <person name="Strausberg R."/>
        </authorList>
    </citation>
    <scope>NUCLEOTIDE SEQUENCE [LARGE SCALE GENOMIC DNA]</scope>
    <source>
        <strain evidence="4">Wikel</strain>
        <strain evidence="2">Wikel colony</strain>
    </source>
</reference>
<dbReference type="AlphaFoldDB" id="B7PQ33"/>
<dbReference type="VEuPathDB" id="VectorBase:ISCW018820"/>
<dbReference type="EMBL" id="ABJB010198874">
    <property type="status" value="NOT_ANNOTATED_CDS"/>
    <property type="molecule type" value="Genomic_DNA"/>
</dbReference>